<evidence type="ECO:0000313" key="2">
    <source>
        <dbReference type="EMBL" id="KAK8943601.1"/>
    </source>
</evidence>
<feature type="region of interest" description="Disordered" evidence="1">
    <location>
        <begin position="31"/>
        <end position="97"/>
    </location>
</feature>
<dbReference type="EMBL" id="JBBWWR010000018">
    <property type="protein sequence ID" value="KAK8943601.1"/>
    <property type="molecule type" value="Genomic_DNA"/>
</dbReference>
<comment type="caution">
    <text evidence="2">The sequence shown here is derived from an EMBL/GenBank/DDBJ whole genome shotgun (WGS) entry which is preliminary data.</text>
</comment>
<feature type="region of interest" description="Disordered" evidence="1">
    <location>
        <begin position="136"/>
        <end position="282"/>
    </location>
</feature>
<evidence type="ECO:0000256" key="1">
    <source>
        <dbReference type="SAM" id="MobiDB-lite"/>
    </source>
</evidence>
<sequence length="363" mass="38759">MHAKTDGKEKSIKGVDKNLSFLSNYVQESFEKGAQPYIPENERSGVSDTSSYKNQNQHDHAGHGLRFEAYELPKPSPQTNISVSSSHSPPTTDIIPVSQPTVYPREIHQNPNPSSSTNAASVNTAIKLRLDGVQKKWGKPSYSSSSSPVNNNTVNGVARPDGGTSSSSHTRDISYSHGKQQVETSAEKHKLAASLFGKSSTSEKKVSSSTHRAPKGSHLNSEKAAPKTAPLTQPPREKIMEPPPDLLEFDESAPSSSPPEDPFKQLEGLVAPPTAPSSLDLSTVAFSPEPDLAALYNFTDSSGLGCISSTTPAAIKNSPRENVSVSLKKGPNLRDALEKDSVARQVGVTPSGNNPNLFKDLLG</sequence>
<gene>
    <name evidence="2" type="ORF">KSP40_PGU003045</name>
</gene>
<feature type="compositionally biased region" description="Polar residues" evidence="1">
    <location>
        <begin position="77"/>
        <end position="91"/>
    </location>
</feature>
<feature type="compositionally biased region" description="Basic and acidic residues" evidence="1">
    <location>
        <begin position="56"/>
        <end position="71"/>
    </location>
</feature>
<dbReference type="Proteomes" id="UP001412067">
    <property type="component" value="Unassembled WGS sequence"/>
</dbReference>
<name>A0ABR2LKH4_9ASPA</name>
<proteinExistence type="predicted"/>
<keyword evidence="3" id="KW-1185">Reference proteome</keyword>
<evidence type="ECO:0000313" key="3">
    <source>
        <dbReference type="Proteomes" id="UP001412067"/>
    </source>
</evidence>
<feature type="compositionally biased region" description="Polar residues" evidence="1">
    <location>
        <begin position="46"/>
        <end position="55"/>
    </location>
</feature>
<organism evidence="2 3">
    <name type="scientific">Platanthera guangdongensis</name>
    <dbReference type="NCBI Taxonomy" id="2320717"/>
    <lineage>
        <taxon>Eukaryota</taxon>
        <taxon>Viridiplantae</taxon>
        <taxon>Streptophyta</taxon>
        <taxon>Embryophyta</taxon>
        <taxon>Tracheophyta</taxon>
        <taxon>Spermatophyta</taxon>
        <taxon>Magnoliopsida</taxon>
        <taxon>Liliopsida</taxon>
        <taxon>Asparagales</taxon>
        <taxon>Orchidaceae</taxon>
        <taxon>Orchidoideae</taxon>
        <taxon>Orchideae</taxon>
        <taxon>Orchidinae</taxon>
        <taxon>Platanthera</taxon>
    </lineage>
</organism>
<accession>A0ABR2LKH4</accession>
<reference evidence="2 3" key="1">
    <citation type="journal article" date="2022" name="Nat. Plants">
        <title>Genomes of leafy and leafless Platanthera orchids illuminate the evolution of mycoheterotrophy.</title>
        <authorList>
            <person name="Li M.H."/>
            <person name="Liu K.W."/>
            <person name="Li Z."/>
            <person name="Lu H.C."/>
            <person name="Ye Q.L."/>
            <person name="Zhang D."/>
            <person name="Wang J.Y."/>
            <person name="Li Y.F."/>
            <person name="Zhong Z.M."/>
            <person name="Liu X."/>
            <person name="Yu X."/>
            <person name="Liu D.K."/>
            <person name="Tu X.D."/>
            <person name="Liu B."/>
            <person name="Hao Y."/>
            <person name="Liao X.Y."/>
            <person name="Jiang Y.T."/>
            <person name="Sun W.H."/>
            <person name="Chen J."/>
            <person name="Chen Y.Q."/>
            <person name="Ai Y."/>
            <person name="Zhai J.W."/>
            <person name="Wu S.S."/>
            <person name="Zhou Z."/>
            <person name="Hsiao Y.Y."/>
            <person name="Wu W.L."/>
            <person name="Chen Y.Y."/>
            <person name="Lin Y.F."/>
            <person name="Hsu J.L."/>
            <person name="Li C.Y."/>
            <person name="Wang Z.W."/>
            <person name="Zhao X."/>
            <person name="Zhong W.Y."/>
            <person name="Ma X.K."/>
            <person name="Ma L."/>
            <person name="Huang J."/>
            <person name="Chen G.Z."/>
            <person name="Huang M.Z."/>
            <person name="Huang L."/>
            <person name="Peng D.H."/>
            <person name="Luo Y.B."/>
            <person name="Zou S.Q."/>
            <person name="Chen S.P."/>
            <person name="Lan S."/>
            <person name="Tsai W.C."/>
            <person name="Van de Peer Y."/>
            <person name="Liu Z.J."/>
        </authorList>
    </citation>
    <scope>NUCLEOTIDE SEQUENCE [LARGE SCALE GENOMIC DNA]</scope>
    <source>
        <strain evidence="2">Lor288</strain>
    </source>
</reference>
<feature type="region of interest" description="Disordered" evidence="1">
    <location>
        <begin position="342"/>
        <end position="363"/>
    </location>
</feature>
<protein>
    <submittedName>
        <fullName evidence="2">AP-4 complex subunit epsilon</fullName>
    </submittedName>
</protein>